<dbReference type="AlphaFoldDB" id="C5LIA9"/>
<dbReference type="EMBL" id="GG682213">
    <property type="protein sequence ID" value="EER03525.1"/>
    <property type="molecule type" value="Genomic_DNA"/>
</dbReference>
<protein>
    <submittedName>
        <fullName evidence="6">Uncharacterized protein</fullName>
    </submittedName>
</protein>
<reference evidence="6 7" key="1">
    <citation type="submission" date="2008-07" db="EMBL/GenBank/DDBJ databases">
        <authorList>
            <person name="El-Sayed N."/>
            <person name="Caler E."/>
            <person name="Inman J."/>
            <person name="Amedeo P."/>
            <person name="Hass B."/>
            <person name="Wortman J."/>
        </authorList>
    </citation>
    <scope>NUCLEOTIDE SEQUENCE [LARGE SCALE GENOMIC DNA]</scope>
    <source>
        <strain evidence="7">ATCC 50983 / TXsc</strain>
    </source>
</reference>
<dbReference type="Proteomes" id="UP000007800">
    <property type="component" value="Unassembled WGS sequence"/>
</dbReference>
<dbReference type="InterPro" id="IPR010796">
    <property type="entry name" value="C2_B9-type_dom"/>
</dbReference>
<dbReference type="GO" id="GO:0030030">
    <property type="term" value="P:cell projection organization"/>
    <property type="evidence" value="ECO:0007669"/>
    <property type="project" value="UniProtKB-KW"/>
</dbReference>
<evidence type="ECO:0000256" key="3">
    <source>
        <dbReference type="ARBA" id="ARBA00022794"/>
    </source>
</evidence>
<keyword evidence="2" id="KW-0963">Cytoplasm</keyword>
<gene>
    <name evidence="6" type="ORF">Pmar_PMAR017928</name>
</gene>
<evidence type="ECO:0000256" key="4">
    <source>
        <dbReference type="ARBA" id="ARBA00023212"/>
    </source>
</evidence>
<dbReference type="OrthoDB" id="329641at2759"/>
<keyword evidence="4" id="KW-0206">Cytoskeleton</keyword>
<keyword evidence="5" id="KW-0966">Cell projection</keyword>
<keyword evidence="3" id="KW-0970">Cilium biogenesis/degradation</keyword>
<evidence type="ECO:0000313" key="7">
    <source>
        <dbReference type="Proteomes" id="UP000007800"/>
    </source>
</evidence>
<name>C5LIA9_PERM5</name>
<accession>C5LIA9</accession>
<dbReference type="RefSeq" id="XP_002771709.1">
    <property type="nucleotide sequence ID" value="XM_002771663.1"/>
</dbReference>
<keyword evidence="7" id="KW-1185">Reference proteome</keyword>
<comment type="subcellular location">
    <subcellularLocation>
        <location evidence="1">Cytoplasm</location>
        <location evidence="1">Cytoskeleton</location>
        <location evidence="1">Cilium basal body</location>
    </subcellularLocation>
</comment>
<evidence type="ECO:0000256" key="5">
    <source>
        <dbReference type="ARBA" id="ARBA00023273"/>
    </source>
</evidence>
<proteinExistence type="predicted"/>
<dbReference type="Pfam" id="PF07162">
    <property type="entry name" value="B9-C2"/>
    <property type="match status" value="1"/>
</dbReference>
<evidence type="ECO:0000256" key="1">
    <source>
        <dbReference type="ARBA" id="ARBA00004120"/>
    </source>
</evidence>
<dbReference type="GO" id="GO:0005929">
    <property type="term" value="C:cilium"/>
    <property type="evidence" value="ECO:0007669"/>
    <property type="project" value="UniProtKB-ARBA"/>
</dbReference>
<evidence type="ECO:0000313" key="6">
    <source>
        <dbReference type="EMBL" id="EER03525.1"/>
    </source>
</evidence>
<evidence type="ECO:0000256" key="2">
    <source>
        <dbReference type="ARBA" id="ARBA00022490"/>
    </source>
</evidence>
<dbReference type="GeneID" id="9047770"/>
<dbReference type="InParanoid" id="C5LIA9"/>
<sequence length="169" mass="18407">MCIYQDYLLVCSEGRHQYVLGSLGRQQNSSWPSAVVSTALSWDDEHASIRKVHGSIQGMSQFSHPRLSSGALSSSIGVQADDIVWNLPLALTYRSTNPHGWPRRVVAGYSVVTVPTTPGIFLIRTATWTCPPRQVATLGRVSYTVLAAAIGGRGSAMLFSQYYVLLHLG</sequence>
<organism evidence="7">
    <name type="scientific">Perkinsus marinus (strain ATCC 50983 / TXsc)</name>
    <dbReference type="NCBI Taxonomy" id="423536"/>
    <lineage>
        <taxon>Eukaryota</taxon>
        <taxon>Sar</taxon>
        <taxon>Alveolata</taxon>
        <taxon>Perkinsozoa</taxon>
        <taxon>Perkinsea</taxon>
        <taxon>Perkinsida</taxon>
        <taxon>Perkinsidae</taxon>
        <taxon>Perkinsus</taxon>
    </lineage>
</organism>